<comment type="caution">
    <text evidence="2">The sequence shown here is derived from an EMBL/GenBank/DDBJ whole genome shotgun (WGS) entry which is preliminary data.</text>
</comment>
<keyword evidence="1" id="KW-0812">Transmembrane</keyword>
<reference evidence="2" key="1">
    <citation type="journal article" date="2019" name="Sci. Rep.">
        <title>Draft genome of Tanacetum cinerariifolium, the natural source of mosquito coil.</title>
        <authorList>
            <person name="Yamashiro T."/>
            <person name="Shiraishi A."/>
            <person name="Satake H."/>
            <person name="Nakayama K."/>
        </authorList>
    </citation>
    <scope>NUCLEOTIDE SEQUENCE</scope>
</reference>
<name>A0A699UUK6_TANCI</name>
<keyword evidence="1" id="KW-1133">Transmembrane helix</keyword>
<sequence length="110" mass="11737">MLFLYVPLSNLKAEPSKSDLVILSFLRRFLASFVESTVEPIKSSKIEVSRLGATSSCDCSSTFTTLSAIGSSVSIAALCIVSPAFIFLSVVGGWDGALPFYEDPTVSLSF</sequence>
<organism evidence="2">
    <name type="scientific">Tanacetum cinerariifolium</name>
    <name type="common">Dalmatian daisy</name>
    <name type="synonym">Chrysanthemum cinerariifolium</name>
    <dbReference type="NCBI Taxonomy" id="118510"/>
    <lineage>
        <taxon>Eukaryota</taxon>
        <taxon>Viridiplantae</taxon>
        <taxon>Streptophyta</taxon>
        <taxon>Embryophyta</taxon>
        <taxon>Tracheophyta</taxon>
        <taxon>Spermatophyta</taxon>
        <taxon>Magnoliopsida</taxon>
        <taxon>eudicotyledons</taxon>
        <taxon>Gunneridae</taxon>
        <taxon>Pentapetalae</taxon>
        <taxon>asterids</taxon>
        <taxon>campanulids</taxon>
        <taxon>Asterales</taxon>
        <taxon>Asteraceae</taxon>
        <taxon>Asteroideae</taxon>
        <taxon>Anthemideae</taxon>
        <taxon>Anthemidinae</taxon>
        <taxon>Tanacetum</taxon>
    </lineage>
</organism>
<dbReference type="AlphaFoldDB" id="A0A699UUK6"/>
<evidence type="ECO:0000313" key="2">
    <source>
        <dbReference type="EMBL" id="GFD25211.1"/>
    </source>
</evidence>
<feature type="non-terminal residue" evidence="2">
    <location>
        <position position="110"/>
    </location>
</feature>
<keyword evidence="1" id="KW-0472">Membrane</keyword>
<protein>
    <submittedName>
        <fullName evidence="2">Uncharacterized protein</fullName>
    </submittedName>
</protein>
<gene>
    <name evidence="2" type="ORF">Tci_897180</name>
</gene>
<dbReference type="EMBL" id="BKCJ011358863">
    <property type="protein sequence ID" value="GFD25211.1"/>
    <property type="molecule type" value="Genomic_DNA"/>
</dbReference>
<proteinExistence type="predicted"/>
<accession>A0A699UUK6</accession>
<evidence type="ECO:0000256" key="1">
    <source>
        <dbReference type="SAM" id="Phobius"/>
    </source>
</evidence>
<feature type="transmembrane region" description="Helical" evidence="1">
    <location>
        <begin position="73"/>
        <end position="94"/>
    </location>
</feature>